<feature type="compositionally biased region" description="Low complexity" evidence="1">
    <location>
        <begin position="27"/>
        <end position="43"/>
    </location>
</feature>
<dbReference type="WBParaSite" id="SVE_1960100.1">
    <property type="protein sequence ID" value="SVE_1960100.1"/>
    <property type="gene ID" value="SVE_1960100"/>
</dbReference>
<keyword evidence="3" id="KW-1185">Reference proteome</keyword>
<organism evidence="3 4">
    <name type="scientific">Strongyloides venezuelensis</name>
    <name type="common">Threadworm</name>
    <dbReference type="NCBI Taxonomy" id="75913"/>
    <lineage>
        <taxon>Eukaryota</taxon>
        <taxon>Metazoa</taxon>
        <taxon>Ecdysozoa</taxon>
        <taxon>Nematoda</taxon>
        <taxon>Chromadorea</taxon>
        <taxon>Rhabditida</taxon>
        <taxon>Tylenchina</taxon>
        <taxon>Panagrolaimomorpha</taxon>
        <taxon>Strongyloidoidea</taxon>
        <taxon>Strongyloididae</taxon>
        <taxon>Strongyloides</taxon>
    </lineage>
</organism>
<protein>
    <submittedName>
        <fullName evidence="4">Cystatin domain-containing protein</fullName>
    </submittedName>
</protein>
<feature type="region of interest" description="Disordered" evidence="1">
    <location>
        <begin position="24"/>
        <end position="43"/>
    </location>
</feature>
<feature type="signal peptide" evidence="2">
    <location>
        <begin position="1"/>
        <end position="20"/>
    </location>
</feature>
<keyword evidence="2" id="KW-0732">Signal</keyword>
<evidence type="ECO:0000256" key="2">
    <source>
        <dbReference type="SAM" id="SignalP"/>
    </source>
</evidence>
<reference evidence="4" key="2">
    <citation type="submission" date="2015-08" db="UniProtKB">
        <authorList>
            <consortium name="WormBaseParasite"/>
        </authorList>
    </citation>
    <scope>IDENTIFICATION</scope>
</reference>
<dbReference type="AlphaFoldDB" id="A0A0K0G4E1"/>
<evidence type="ECO:0000313" key="3">
    <source>
        <dbReference type="Proteomes" id="UP000035680"/>
    </source>
</evidence>
<feature type="chain" id="PRO_5005330735" evidence="2">
    <location>
        <begin position="21"/>
        <end position="178"/>
    </location>
</feature>
<proteinExistence type="predicted"/>
<name>A0A0K0G4E1_STRVS</name>
<sequence>MKYLITFIVIAIITFVTINAKKKPNSQKKTTTTTPSPPKWKNWNGTQPFSAKEIVKNATELYFEKTGEYYNLTRIILNQTRTVLGTDRYRVKYTAAKCISSKSKKNSGKNVKSKKNKKPKCVGTVKMDTQFQAILKDNTPENKLVLNVTNLRDGGSFIKKYTKPSKKIKMSKKKSSRQ</sequence>
<dbReference type="Proteomes" id="UP000035680">
    <property type="component" value="Unassembled WGS sequence"/>
</dbReference>
<evidence type="ECO:0000256" key="1">
    <source>
        <dbReference type="SAM" id="MobiDB-lite"/>
    </source>
</evidence>
<evidence type="ECO:0000313" key="4">
    <source>
        <dbReference type="WBParaSite" id="SVE_1960100.1"/>
    </source>
</evidence>
<reference evidence="3" key="1">
    <citation type="submission" date="2014-07" db="EMBL/GenBank/DDBJ databases">
        <authorList>
            <person name="Martin A.A"/>
            <person name="De Silva N."/>
        </authorList>
    </citation>
    <scope>NUCLEOTIDE SEQUENCE</scope>
</reference>
<accession>A0A0K0G4E1</accession>